<dbReference type="SUPFAM" id="SSF49452">
    <property type="entry name" value="Starch-binding domain-like"/>
    <property type="match status" value="1"/>
</dbReference>
<evidence type="ECO:0000313" key="3">
    <source>
        <dbReference type="EMBL" id="CAI4017890.1"/>
    </source>
</evidence>
<feature type="domain" description="CBM20" evidence="2">
    <location>
        <begin position="9"/>
        <end position="120"/>
    </location>
</feature>
<dbReference type="PANTHER" id="PTHR15048:SF0">
    <property type="entry name" value="STARCH-BINDING DOMAIN-CONTAINING PROTEIN 1"/>
    <property type="match status" value="1"/>
</dbReference>
<organism evidence="3">
    <name type="scientific">Cladocopium goreaui</name>
    <dbReference type="NCBI Taxonomy" id="2562237"/>
    <lineage>
        <taxon>Eukaryota</taxon>
        <taxon>Sar</taxon>
        <taxon>Alveolata</taxon>
        <taxon>Dinophyceae</taxon>
        <taxon>Suessiales</taxon>
        <taxon>Symbiodiniaceae</taxon>
        <taxon>Cladocopium</taxon>
    </lineage>
</organism>
<evidence type="ECO:0000313" key="4">
    <source>
        <dbReference type="EMBL" id="CAL1171265.1"/>
    </source>
</evidence>
<accession>A0A9P1GN64</accession>
<comment type="caution">
    <text evidence="3">The sequence shown here is derived from an EMBL/GenBank/DDBJ whole genome shotgun (WGS) entry which is preliminary data.</text>
</comment>
<dbReference type="InterPro" id="IPR013783">
    <property type="entry name" value="Ig-like_fold"/>
</dbReference>
<dbReference type="Proteomes" id="UP001152797">
    <property type="component" value="Unassembled WGS sequence"/>
</dbReference>
<dbReference type="PANTHER" id="PTHR15048">
    <property type="entry name" value="STARCH-BINDING DOMAIN-CONTAINING PROTEIN 1"/>
    <property type="match status" value="1"/>
</dbReference>
<evidence type="ECO:0000259" key="2">
    <source>
        <dbReference type="PROSITE" id="PS51166"/>
    </source>
</evidence>
<feature type="compositionally biased region" description="Basic and acidic residues" evidence="1">
    <location>
        <begin position="375"/>
        <end position="387"/>
    </location>
</feature>
<dbReference type="EMBL" id="CAMXCT030006662">
    <property type="protein sequence ID" value="CAL4805202.1"/>
    <property type="molecule type" value="Genomic_DNA"/>
</dbReference>
<dbReference type="GO" id="GO:0016020">
    <property type="term" value="C:membrane"/>
    <property type="evidence" value="ECO:0007669"/>
    <property type="project" value="TreeGrafter"/>
</dbReference>
<dbReference type="EMBL" id="CAMXCT020006662">
    <property type="protein sequence ID" value="CAL1171265.1"/>
    <property type="molecule type" value="Genomic_DNA"/>
</dbReference>
<dbReference type="PROSITE" id="PS51166">
    <property type="entry name" value="CBM20"/>
    <property type="match status" value="1"/>
</dbReference>
<dbReference type="Gene3D" id="2.60.40.10">
    <property type="entry name" value="Immunoglobulins"/>
    <property type="match status" value="1"/>
</dbReference>
<protein>
    <recommendedName>
        <fullName evidence="2">CBM20 domain-containing protein</fullName>
    </recommendedName>
</protein>
<dbReference type="AlphaFoldDB" id="A0A9P1GN64"/>
<dbReference type="Pfam" id="PF00686">
    <property type="entry name" value="CBM_20"/>
    <property type="match status" value="1"/>
</dbReference>
<dbReference type="SMART" id="SM01065">
    <property type="entry name" value="CBM_2"/>
    <property type="match status" value="1"/>
</dbReference>
<name>A0A9P1GN64_9DINO</name>
<sequence length="513" mass="58545">MASPVPGQFQPISPGHVTFQVRVRGMQQDDFLCLVGEPEELGAWKETKALVMSPTDRYDRLRWSVQLQVAPGRNIKYKYLRVSKDKDGQWVQWEEGQDREFCWNGASVAHDDGDIHGFDARLQLPAKTTARTSHGDNSVKAHVSWMKHEEVPKHQWTCDMFDQMGLVLKDVESRFEKNISDLSSRFEKNISDLSRRMEESETFLKHHRRILLTLENKLDDVDEKVGHGNFLQLIEQGLQDSKLSQKHQDLEHDVACLQQRMRNFSALIASNDLRFQKFQDVMDSHAKSLAGLKGQLSHLPNSRPTSAIGSELKDLESQLTAMTALSQVQKSSGDRTSEPSEPSAPASVPSKSTSEAAQVDSLASAPSKAQNKALKAWDERCGKEAPRRRSISMPKSMVSKASKVRARSPFVGFQIPQKPLDEAMRKLCLEVEEELHQAVSQDFSAEAREKLLKRLWVKVHPDKLLDQTGKRREAFNWFEDWKGIHIIWYYRPHAVPEGDRKYLPKDSNWKLNS</sequence>
<dbReference type="InterPro" id="IPR013784">
    <property type="entry name" value="Carb-bd-like_fold"/>
</dbReference>
<keyword evidence="5" id="KW-1185">Reference proteome</keyword>
<dbReference type="CDD" id="cd05467">
    <property type="entry name" value="CBM20"/>
    <property type="match status" value="1"/>
</dbReference>
<reference evidence="3" key="1">
    <citation type="submission" date="2022-10" db="EMBL/GenBank/DDBJ databases">
        <authorList>
            <person name="Chen Y."/>
            <person name="Dougan E. K."/>
            <person name="Chan C."/>
            <person name="Rhodes N."/>
            <person name="Thang M."/>
        </authorList>
    </citation>
    <scope>NUCLEOTIDE SEQUENCE</scope>
</reference>
<proteinExistence type="predicted"/>
<dbReference type="GO" id="GO:2001070">
    <property type="term" value="F:starch binding"/>
    <property type="evidence" value="ECO:0007669"/>
    <property type="project" value="InterPro"/>
</dbReference>
<evidence type="ECO:0000313" key="5">
    <source>
        <dbReference type="Proteomes" id="UP001152797"/>
    </source>
</evidence>
<reference evidence="4" key="2">
    <citation type="submission" date="2024-04" db="EMBL/GenBank/DDBJ databases">
        <authorList>
            <person name="Chen Y."/>
            <person name="Shah S."/>
            <person name="Dougan E. K."/>
            <person name="Thang M."/>
            <person name="Chan C."/>
        </authorList>
    </citation>
    <scope>NUCLEOTIDE SEQUENCE [LARGE SCALE GENOMIC DNA]</scope>
</reference>
<feature type="region of interest" description="Disordered" evidence="1">
    <location>
        <begin position="326"/>
        <end position="398"/>
    </location>
</feature>
<gene>
    <name evidence="3" type="ORF">C1SCF055_LOCUS42500</name>
</gene>
<feature type="compositionally biased region" description="Low complexity" evidence="1">
    <location>
        <begin position="339"/>
        <end position="354"/>
    </location>
</feature>
<dbReference type="InterPro" id="IPR002044">
    <property type="entry name" value="CBM20"/>
</dbReference>
<evidence type="ECO:0000256" key="1">
    <source>
        <dbReference type="SAM" id="MobiDB-lite"/>
    </source>
</evidence>
<dbReference type="EMBL" id="CAMXCT010006662">
    <property type="protein sequence ID" value="CAI4017890.1"/>
    <property type="molecule type" value="Genomic_DNA"/>
</dbReference>